<keyword evidence="8" id="KW-0732">Signal</keyword>
<dbReference type="Pfam" id="PF03734">
    <property type="entry name" value="YkuD"/>
    <property type="match status" value="1"/>
</dbReference>
<dbReference type="GO" id="GO:0018104">
    <property type="term" value="P:peptidoglycan-protein cross-linking"/>
    <property type="evidence" value="ECO:0007669"/>
    <property type="project" value="TreeGrafter"/>
</dbReference>
<dbReference type="UniPathway" id="UPA00219"/>
<dbReference type="KEGG" id="sinu:IMZ28_03240"/>
<keyword evidence="5 7" id="KW-0573">Peptidoglycan synthesis</keyword>
<evidence type="ECO:0000256" key="6">
    <source>
        <dbReference type="ARBA" id="ARBA00023316"/>
    </source>
</evidence>
<dbReference type="GO" id="GO:0071972">
    <property type="term" value="F:peptidoglycan L,D-transpeptidase activity"/>
    <property type="evidence" value="ECO:0007669"/>
    <property type="project" value="TreeGrafter"/>
</dbReference>
<protein>
    <submittedName>
        <fullName evidence="10">L,D-transpeptidase family protein</fullName>
    </submittedName>
</protein>
<dbReference type="GO" id="GO:0008360">
    <property type="term" value="P:regulation of cell shape"/>
    <property type="evidence" value="ECO:0007669"/>
    <property type="project" value="UniProtKB-UniRule"/>
</dbReference>
<evidence type="ECO:0000256" key="2">
    <source>
        <dbReference type="ARBA" id="ARBA00005992"/>
    </source>
</evidence>
<proteinExistence type="inferred from homology"/>
<feature type="domain" description="L,D-TPase catalytic" evidence="9">
    <location>
        <begin position="68"/>
        <end position="180"/>
    </location>
</feature>
<evidence type="ECO:0000256" key="7">
    <source>
        <dbReference type="PROSITE-ProRule" id="PRU01373"/>
    </source>
</evidence>
<dbReference type="Gene3D" id="2.40.440.10">
    <property type="entry name" value="L,D-transpeptidase catalytic domain-like"/>
    <property type="match status" value="1"/>
</dbReference>
<evidence type="ECO:0000256" key="3">
    <source>
        <dbReference type="ARBA" id="ARBA00022679"/>
    </source>
</evidence>
<dbReference type="GO" id="GO:0016740">
    <property type="term" value="F:transferase activity"/>
    <property type="evidence" value="ECO:0007669"/>
    <property type="project" value="UniProtKB-KW"/>
</dbReference>
<dbReference type="EMBL" id="CP063164">
    <property type="protein sequence ID" value="QOR62498.1"/>
    <property type="molecule type" value="Genomic_DNA"/>
</dbReference>
<feature type="active site" description="Proton donor/acceptor" evidence="7">
    <location>
        <position position="145"/>
    </location>
</feature>
<dbReference type="CDD" id="cd16913">
    <property type="entry name" value="YkuD_like"/>
    <property type="match status" value="1"/>
</dbReference>
<dbReference type="PANTHER" id="PTHR30582">
    <property type="entry name" value="L,D-TRANSPEPTIDASE"/>
    <property type="match status" value="1"/>
</dbReference>
<evidence type="ECO:0000313" key="10">
    <source>
        <dbReference type="EMBL" id="QOR62498.1"/>
    </source>
</evidence>
<keyword evidence="4 7" id="KW-0133">Cell shape</keyword>
<gene>
    <name evidence="10" type="ORF">IMZ28_03240</name>
</gene>
<comment type="pathway">
    <text evidence="1 7">Cell wall biogenesis; peptidoglycan biosynthesis.</text>
</comment>
<keyword evidence="3" id="KW-0808">Transferase</keyword>
<feature type="signal peptide" evidence="8">
    <location>
        <begin position="1"/>
        <end position="20"/>
    </location>
</feature>
<organism evidence="10 11">
    <name type="scientific">Sulfurovum indicum</name>
    <dbReference type="NCBI Taxonomy" id="2779528"/>
    <lineage>
        <taxon>Bacteria</taxon>
        <taxon>Pseudomonadati</taxon>
        <taxon>Campylobacterota</taxon>
        <taxon>Epsilonproteobacteria</taxon>
        <taxon>Campylobacterales</taxon>
        <taxon>Sulfurovaceae</taxon>
        <taxon>Sulfurovum</taxon>
    </lineage>
</organism>
<dbReference type="InterPro" id="IPR005490">
    <property type="entry name" value="LD_TPept_cat_dom"/>
</dbReference>
<evidence type="ECO:0000256" key="5">
    <source>
        <dbReference type="ARBA" id="ARBA00022984"/>
    </source>
</evidence>
<evidence type="ECO:0000313" key="11">
    <source>
        <dbReference type="Proteomes" id="UP000595074"/>
    </source>
</evidence>
<comment type="similarity">
    <text evidence="2">Belongs to the YkuD family.</text>
</comment>
<feature type="chain" id="PRO_5029749612" evidence="8">
    <location>
        <begin position="21"/>
        <end position="199"/>
    </location>
</feature>
<evidence type="ECO:0000259" key="9">
    <source>
        <dbReference type="PROSITE" id="PS52029"/>
    </source>
</evidence>
<dbReference type="PANTHER" id="PTHR30582:SF2">
    <property type="entry name" value="L,D-TRANSPEPTIDASE YCIB-RELATED"/>
    <property type="match status" value="1"/>
</dbReference>
<sequence>MLHCLRSLPWLLLLPLFLLAEVEYDPDAPPVPLKHEVVPVSKTLFQVIHLQSGKERLVDLSGKDFILVSVREEGSDGRFYAVDRDGTVWWSGAVTSGAPQFRSPSGVFSIIQKKRHHMSTLYPDESGVNNMDYMMKFTKGGHALHKGSVDWMSHGCIHVDPKDVPVIYKWSRYGMPVVITRHSYMPFAKEDLRRIYLDR</sequence>
<dbReference type="SUPFAM" id="SSF141523">
    <property type="entry name" value="L,D-transpeptidase catalytic domain-like"/>
    <property type="match status" value="1"/>
</dbReference>
<evidence type="ECO:0000256" key="1">
    <source>
        <dbReference type="ARBA" id="ARBA00004752"/>
    </source>
</evidence>
<accession>A0A7M1S572</accession>
<name>A0A7M1S572_9BACT</name>
<keyword evidence="11" id="KW-1185">Reference proteome</keyword>
<dbReference type="GO" id="GO:0071555">
    <property type="term" value="P:cell wall organization"/>
    <property type="evidence" value="ECO:0007669"/>
    <property type="project" value="UniProtKB-UniRule"/>
</dbReference>
<evidence type="ECO:0000256" key="4">
    <source>
        <dbReference type="ARBA" id="ARBA00022960"/>
    </source>
</evidence>
<keyword evidence="6 7" id="KW-0961">Cell wall biogenesis/degradation</keyword>
<dbReference type="RefSeq" id="WP_197549316.1">
    <property type="nucleotide sequence ID" value="NZ_CP063164.1"/>
</dbReference>
<dbReference type="AlphaFoldDB" id="A0A7M1S572"/>
<dbReference type="InterPro" id="IPR050979">
    <property type="entry name" value="LD-transpeptidase"/>
</dbReference>
<feature type="active site" description="Nucleophile" evidence="7">
    <location>
        <position position="156"/>
    </location>
</feature>
<evidence type="ECO:0000256" key="8">
    <source>
        <dbReference type="SAM" id="SignalP"/>
    </source>
</evidence>
<dbReference type="GO" id="GO:0005576">
    <property type="term" value="C:extracellular region"/>
    <property type="evidence" value="ECO:0007669"/>
    <property type="project" value="TreeGrafter"/>
</dbReference>
<dbReference type="Proteomes" id="UP000595074">
    <property type="component" value="Chromosome"/>
</dbReference>
<dbReference type="PROSITE" id="PS52029">
    <property type="entry name" value="LD_TPASE"/>
    <property type="match status" value="1"/>
</dbReference>
<reference evidence="10 11" key="1">
    <citation type="submission" date="2020-10" db="EMBL/GenBank/DDBJ databases">
        <title>The genome of sulfurovum sp.</title>
        <authorList>
            <person name="Xie S."/>
            <person name="Shao Z."/>
            <person name="Jiang L."/>
        </authorList>
    </citation>
    <scope>NUCLEOTIDE SEQUENCE [LARGE SCALE GENOMIC DNA]</scope>
    <source>
        <strain evidence="10 11">ST-419</strain>
    </source>
</reference>
<dbReference type="InterPro" id="IPR038063">
    <property type="entry name" value="Transpep_catalytic_dom"/>
</dbReference>